<evidence type="ECO:0000256" key="24">
    <source>
        <dbReference type="ARBA" id="ARBA00048397"/>
    </source>
</evidence>
<evidence type="ECO:0000256" key="23">
    <source>
        <dbReference type="ARBA" id="ARBA00047948"/>
    </source>
</evidence>
<dbReference type="GO" id="GO:0085029">
    <property type="term" value="P:extracellular matrix assembly"/>
    <property type="evidence" value="ECO:0007669"/>
    <property type="project" value="TreeGrafter"/>
</dbReference>
<evidence type="ECO:0000256" key="19">
    <source>
        <dbReference type="ARBA" id="ARBA00023228"/>
    </source>
</evidence>
<comment type="pathway">
    <text evidence="7">Glycan biosynthesis; hyaluronan biosynthesis.</text>
</comment>
<reference evidence="25" key="1">
    <citation type="journal article" date="2023" name="Science">
        <title>Genome structures resolve the early diversification of teleost fishes.</title>
        <authorList>
            <person name="Parey E."/>
            <person name="Louis A."/>
            <person name="Montfort J."/>
            <person name="Bouchez O."/>
            <person name="Roques C."/>
            <person name="Iampietro C."/>
            <person name="Lluch J."/>
            <person name="Castinel A."/>
            <person name="Donnadieu C."/>
            <person name="Desvignes T."/>
            <person name="Floi Bucao C."/>
            <person name="Jouanno E."/>
            <person name="Wen M."/>
            <person name="Mejri S."/>
            <person name="Dirks R."/>
            <person name="Jansen H."/>
            <person name="Henkel C."/>
            <person name="Chen W.J."/>
            <person name="Zahm M."/>
            <person name="Cabau C."/>
            <person name="Klopp C."/>
            <person name="Thompson A.W."/>
            <person name="Robinson-Rechavi M."/>
            <person name="Braasch I."/>
            <person name="Lecointre G."/>
            <person name="Bobe J."/>
            <person name="Postlethwait J.H."/>
            <person name="Berthelot C."/>
            <person name="Roest Crollius H."/>
            <person name="Guiguen Y."/>
        </authorList>
    </citation>
    <scope>NUCLEOTIDE SEQUENCE</scope>
    <source>
        <strain evidence="25">WJC10195</strain>
    </source>
</reference>
<evidence type="ECO:0000256" key="20">
    <source>
        <dbReference type="ARBA" id="ARBA00030887"/>
    </source>
</evidence>
<evidence type="ECO:0000256" key="5">
    <source>
        <dbReference type="ARBA" id="ARBA00004651"/>
    </source>
</evidence>
<dbReference type="GO" id="GO:0030213">
    <property type="term" value="P:hyaluronan biosynthetic process"/>
    <property type="evidence" value="ECO:0007669"/>
    <property type="project" value="TreeGrafter"/>
</dbReference>
<comment type="subcellular location">
    <subcellularLocation>
        <location evidence="5">Cell membrane</location>
        <topology evidence="5">Multi-pass membrane protein</topology>
    </subcellularLocation>
    <subcellularLocation>
        <location evidence="4">Endoplasmic reticulum membrane</location>
        <topology evidence="4">Multi-pass membrane protein</topology>
    </subcellularLocation>
    <subcellularLocation>
        <location evidence="6">Golgi apparatus membrane</location>
        <topology evidence="6">Multi-pass membrane protein</topology>
    </subcellularLocation>
    <subcellularLocation>
        <location evidence="2">Lysosome</location>
    </subcellularLocation>
    <subcellularLocation>
        <location evidence="3">Vesicle</location>
    </subcellularLocation>
</comment>
<protein>
    <recommendedName>
        <fullName evidence="10">Hyaluronan synthase 2</fullName>
        <ecNumber evidence="9">2.4.1.212</ecNumber>
    </recommendedName>
    <alternativeName>
        <fullName evidence="20">Hyaluronate synthase 2</fullName>
    </alternativeName>
    <alternativeName>
        <fullName evidence="21">Hyaluronic acid synthase 2</fullName>
    </alternativeName>
</protein>
<keyword evidence="26" id="KW-1185">Reference proteome</keyword>
<keyword evidence="12" id="KW-0328">Glycosyltransferase</keyword>
<evidence type="ECO:0000313" key="25">
    <source>
        <dbReference type="EMBL" id="KAJ8334469.1"/>
    </source>
</evidence>
<evidence type="ECO:0000256" key="11">
    <source>
        <dbReference type="ARBA" id="ARBA00022475"/>
    </source>
</evidence>
<accession>A0A9Q1ICC0</accession>
<evidence type="ECO:0000256" key="2">
    <source>
        <dbReference type="ARBA" id="ARBA00004371"/>
    </source>
</evidence>
<dbReference type="SUPFAM" id="SSF53448">
    <property type="entry name" value="Nucleotide-diphospho-sugar transferases"/>
    <property type="match status" value="1"/>
</dbReference>
<evidence type="ECO:0000256" key="6">
    <source>
        <dbReference type="ARBA" id="ARBA00004653"/>
    </source>
</evidence>
<keyword evidence="17" id="KW-0333">Golgi apparatus</keyword>
<keyword evidence="19" id="KW-0458">Lysosome</keyword>
<evidence type="ECO:0000256" key="8">
    <source>
        <dbReference type="ARBA" id="ARBA00006782"/>
    </source>
</evidence>
<keyword evidence="14" id="KW-0812">Transmembrane</keyword>
<dbReference type="InterPro" id="IPR029044">
    <property type="entry name" value="Nucleotide-diphossugar_trans"/>
</dbReference>
<evidence type="ECO:0000256" key="13">
    <source>
        <dbReference type="ARBA" id="ARBA00022679"/>
    </source>
</evidence>
<evidence type="ECO:0000256" key="1">
    <source>
        <dbReference type="ARBA" id="ARBA00001946"/>
    </source>
</evidence>
<evidence type="ECO:0000256" key="7">
    <source>
        <dbReference type="ARBA" id="ARBA00004698"/>
    </source>
</evidence>
<dbReference type="EC" id="2.4.1.212" evidence="9"/>
<dbReference type="GO" id="GO:0005886">
    <property type="term" value="C:plasma membrane"/>
    <property type="evidence" value="ECO:0007669"/>
    <property type="project" value="UniProtKB-SubCell"/>
</dbReference>
<comment type="caution">
    <text evidence="25">The sequence shown here is derived from an EMBL/GenBank/DDBJ whole genome shotgun (WGS) entry which is preliminary data.</text>
</comment>
<keyword evidence="11" id="KW-1003">Cell membrane</keyword>
<dbReference type="EMBL" id="JAINUF010000021">
    <property type="protein sequence ID" value="KAJ8334469.1"/>
    <property type="molecule type" value="Genomic_DNA"/>
</dbReference>
<dbReference type="GO" id="GO:0005789">
    <property type="term" value="C:endoplasmic reticulum membrane"/>
    <property type="evidence" value="ECO:0007669"/>
    <property type="project" value="UniProtKB-SubCell"/>
</dbReference>
<evidence type="ECO:0000256" key="18">
    <source>
        <dbReference type="ARBA" id="ARBA00023136"/>
    </source>
</evidence>
<gene>
    <name evidence="25" type="ORF">SKAU_G00401080</name>
</gene>
<keyword evidence="15" id="KW-0256">Endoplasmic reticulum</keyword>
<evidence type="ECO:0000256" key="17">
    <source>
        <dbReference type="ARBA" id="ARBA00023034"/>
    </source>
</evidence>
<comment type="catalytic activity">
    <reaction evidence="23">
        <text>N-acetyl-beta-D-glucosaminyl-(1-&gt;4)-[hyaluronan](n) + UDP-alpha-D-glucuronate = [hyaluronan](n+1) + UDP + H(+)</text>
        <dbReference type="Rhea" id="RHEA:12528"/>
        <dbReference type="Rhea" id="RHEA-COMP:12585"/>
        <dbReference type="Rhea" id="RHEA-COMP:12587"/>
        <dbReference type="ChEBI" id="CHEBI:15378"/>
        <dbReference type="ChEBI" id="CHEBI:58052"/>
        <dbReference type="ChEBI" id="CHEBI:58223"/>
        <dbReference type="ChEBI" id="CHEBI:132153"/>
        <dbReference type="ChEBI" id="CHEBI:132154"/>
        <dbReference type="EC" id="2.4.1.212"/>
    </reaction>
    <physiologicalReaction direction="left-to-right" evidence="23">
        <dbReference type="Rhea" id="RHEA:12529"/>
    </physiologicalReaction>
</comment>
<name>A0A9Q1ICC0_SYNKA</name>
<proteinExistence type="inferred from homology"/>
<dbReference type="GO" id="GO:0031982">
    <property type="term" value="C:vesicle"/>
    <property type="evidence" value="ECO:0007669"/>
    <property type="project" value="UniProtKB-SubCell"/>
</dbReference>
<comment type="similarity">
    <text evidence="8">Belongs to the NodC/HAS family.</text>
</comment>
<dbReference type="AlphaFoldDB" id="A0A9Q1ICC0"/>
<comment type="function">
    <text evidence="22">Catalyzes the addition of GlcNAc or GlcUA monosaccharides to the nascent hyaluronan polymer. Therefore, it is essential to hyaluronan synthesis a major component of most extracellular matrices that has a structural role in tissues architectures and regulates cell adhesion, migration and differentiation. This is one of three isoenzymes responsible for cellular hyaluronan synthesis and it is particularly responsible for the synthesis of high molecular mass hyaluronan.</text>
</comment>
<comment type="cofactor">
    <cofactor evidence="1">
        <name>Mg(2+)</name>
        <dbReference type="ChEBI" id="CHEBI:18420"/>
    </cofactor>
</comment>
<comment type="catalytic activity">
    <reaction evidence="24">
        <text>[hyaluronan](n) + UDP-N-acetyl-alpha-D-glucosamine = N-acetyl-beta-D-glucosaminyl-(1-&gt;4)-[hyaluronan](n) + UDP + H(+)</text>
        <dbReference type="Rhea" id="RHEA:20465"/>
        <dbReference type="Rhea" id="RHEA-COMP:12583"/>
        <dbReference type="Rhea" id="RHEA-COMP:12585"/>
        <dbReference type="ChEBI" id="CHEBI:15378"/>
        <dbReference type="ChEBI" id="CHEBI:57705"/>
        <dbReference type="ChEBI" id="CHEBI:58223"/>
        <dbReference type="ChEBI" id="CHEBI:132153"/>
        <dbReference type="ChEBI" id="CHEBI:132154"/>
        <dbReference type="EC" id="2.4.1.212"/>
    </reaction>
    <physiologicalReaction direction="left-to-right" evidence="24">
        <dbReference type="Rhea" id="RHEA:20466"/>
    </physiologicalReaction>
</comment>
<evidence type="ECO:0000256" key="9">
    <source>
        <dbReference type="ARBA" id="ARBA00012207"/>
    </source>
</evidence>
<keyword evidence="13" id="KW-0808">Transferase</keyword>
<dbReference type="GO" id="GO:0005764">
    <property type="term" value="C:lysosome"/>
    <property type="evidence" value="ECO:0007669"/>
    <property type="project" value="UniProtKB-SubCell"/>
</dbReference>
<dbReference type="GO" id="GO:0000139">
    <property type="term" value="C:Golgi membrane"/>
    <property type="evidence" value="ECO:0007669"/>
    <property type="project" value="UniProtKB-SubCell"/>
</dbReference>
<dbReference type="GO" id="GO:0050501">
    <property type="term" value="F:hyaluronan synthase activity"/>
    <property type="evidence" value="ECO:0007669"/>
    <property type="project" value="UniProtKB-EC"/>
</dbReference>
<keyword evidence="16" id="KW-1133">Transmembrane helix</keyword>
<evidence type="ECO:0000256" key="4">
    <source>
        <dbReference type="ARBA" id="ARBA00004477"/>
    </source>
</evidence>
<dbReference type="PANTHER" id="PTHR22913">
    <property type="entry name" value="HYALURONAN SYNTHASE"/>
    <property type="match status" value="1"/>
</dbReference>
<evidence type="ECO:0000256" key="12">
    <source>
        <dbReference type="ARBA" id="ARBA00022676"/>
    </source>
</evidence>
<sequence length="134" mass="15432">MYTAFKAMGSSVDYLQACDSDTVLDPASSVEMKRVLEDDPMAGGVGGYVESSLLLKFLEDWYSRAIMGSHCNFWDDHHLTDRALSLGYATKYTNRSRCLTEAPPATYFCWLNQQTRWCKSYFSEWRMAKRHVFP</sequence>
<dbReference type="Proteomes" id="UP001152622">
    <property type="component" value="Chromosome 21"/>
</dbReference>
<evidence type="ECO:0000256" key="22">
    <source>
        <dbReference type="ARBA" id="ARBA00045290"/>
    </source>
</evidence>
<evidence type="ECO:0000256" key="15">
    <source>
        <dbReference type="ARBA" id="ARBA00022824"/>
    </source>
</evidence>
<dbReference type="OrthoDB" id="10445599at2759"/>
<dbReference type="PANTHER" id="PTHR22913:SF7">
    <property type="entry name" value="HYALURONAN SYNTHASE 2"/>
    <property type="match status" value="1"/>
</dbReference>
<evidence type="ECO:0000256" key="16">
    <source>
        <dbReference type="ARBA" id="ARBA00022989"/>
    </source>
</evidence>
<evidence type="ECO:0000313" key="26">
    <source>
        <dbReference type="Proteomes" id="UP001152622"/>
    </source>
</evidence>
<evidence type="ECO:0000256" key="10">
    <source>
        <dbReference type="ARBA" id="ARBA00022262"/>
    </source>
</evidence>
<evidence type="ECO:0000256" key="21">
    <source>
        <dbReference type="ARBA" id="ARBA00031214"/>
    </source>
</evidence>
<evidence type="ECO:0000256" key="3">
    <source>
        <dbReference type="ARBA" id="ARBA00004373"/>
    </source>
</evidence>
<evidence type="ECO:0000256" key="14">
    <source>
        <dbReference type="ARBA" id="ARBA00022692"/>
    </source>
</evidence>
<keyword evidence="18" id="KW-0472">Membrane</keyword>
<organism evidence="25 26">
    <name type="scientific">Synaphobranchus kaupii</name>
    <name type="common">Kaup's arrowtooth eel</name>
    <dbReference type="NCBI Taxonomy" id="118154"/>
    <lineage>
        <taxon>Eukaryota</taxon>
        <taxon>Metazoa</taxon>
        <taxon>Chordata</taxon>
        <taxon>Craniata</taxon>
        <taxon>Vertebrata</taxon>
        <taxon>Euteleostomi</taxon>
        <taxon>Actinopterygii</taxon>
        <taxon>Neopterygii</taxon>
        <taxon>Teleostei</taxon>
        <taxon>Anguilliformes</taxon>
        <taxon>Synaphobranchidae</taxon>
        <taxon>Synaphobranchus</taxon>
    </lineage>
</organism>